<dbReference type="Proteomes" id="UP000663829">
    <property type="component" value="Unassembled WGS sequence"/>
</dbReference>
<gene>
    <name evidence="1" type="ORF">GPM918_LOCUS43382</name>
    <name evidence="2" type="ORF">SRO942_LOCUS44866</name>
</gene>
<name>A0A816BVY8_9BILA</name>
<dbReference type="AlphaFoldDB" id="A0A816BVY8"/>
<accession>A0A816BVY8</accession>
<feature type="non-terminal residue" evidence="1">
    <location>
        <position position="1"/>
    </location>
</feature>
<dbReference type="EMBL" id="CAJNOQ010039171">
    <property type="protein sequence ID" value="CAF1615520.1"/>
    <property type="molecule type" value="Genomic_DNA"/>
</dbReference>
<proteinExistence type="predicted"/>
<evidence type="ECO:0000313" key="1">
    <source>
        <dbReference type="EMBL" id="CAF1615520.1"/>
    </source>
</evidence>
<sequence length="46" mass="5468">TEEDCKTKYKSEYNIPCTAIKKQEYTHFPRIYQLHDIHGKAISNKP</sequence>
<protein>
    <submittedName>
        <fullName evidence="1">Uncharacterized protein</fullName>
    </submittedName>
</protein>
<organism evidence="1 3">
    <name type="scientific">Didymodactylos carnosus</name>
    <dbReference type="NCBI Taxonomy" id="1234261"/>
    <lineage>
        <taxon>Eukaryota</taxon>
        <taxon>Metazoa</taxon>
        <taxon>Spiralia</taxon>
        <taxon>Gnathifera</taxon>
        <taxon>Rotifera</taxon>
        <taxon>Eurotatoria</taxon>
        <taxon>Bdelloidea</taxon>
        <taxon>Philodinida</taxon>
        <taxon>Philodinidae</taxon>
        <taxon>Didymodactylos</taxon>
    </lineage>
</organism>
<evidence type="ECO:0000313" key="2">
    <source>
        <dbReference type="EMBL" id="CAF4501546.1"/>
    </source>
</evidence>
<comment type="caution">
    <text evidence="1">The sequence shown here is derived from an EMBL/GenBank/DDBJ whole genome shotgun (WGS) entry which is preliminary data.</text>
</comment>
<dbReference type="EMBL" id="CAJOBC010106107">
    <property type="protein sequence ID" value="CAF4501546.1"/>
    <property type="molecule type" value="Genomic_DNA"/>
</dbReference>
<keyword evidence="3" id="KW-1185">Reference proteome</keyword>
<evidence type="ECO:0000313" key="3">
    <source>
        <dbReference type="Proteomes" id="UP000663829"/>
    </source>
</evidence>
<reference evidence="1" key="1">
    <citation type="submission" date="2021-02" db="EMBL/GenBank/DDBJ databases">
        <authorList>
            <person name="Nowell W R."/>
        </authorList>
    </citation>
    <scope>NUCLEOTIDE SEQUENCE</scope>
</reference>
<dbReference type="Proteomes" id="UP000681722">
    <property type="component" value="Unassembled WGS sequence"/>
</dbReference>
<feature type="non-terminal residue" evidence="1">
    <location>
        <position position="46"/>
    </location>
</feature>